<feature type="compositionally biased region" description="Polar residues" evidence="9">
    <location>
        <begin position="77"/>
        <end position="88"/>
    </location>
</feature>
<feature type="domain" description="Anti-sigma K factor RskA C-terminal" evidence="11">
    <location>
        <begin position="119"/>
        <end position="233"/>
    </location>
</feature>
<dbReference type="InterPro" id="IPR051474">
    <property type="entry name" value="Anti-sigma-K/W_factor"/>
</dbReference>
<keyword evidence="5 10" id="KW-1133">Transmembrane helix</keyword>
<dbReference type="EMBL" id="JACARV010000005">
    <property type="protein sequence ID" value="NWC79046.1"/>
    <property type="molecule type" value="Genomic_DNA"/>
</dbReference>
<organism evidence="12 13">
    <name type="scientific">Pseudomonas putida</name>
    <name type="common">Arthrobacter siderocapsulatus</name>
    <dbReference type="NCBI Taxonomy" id="303"/>
    <lineage>
        <taxon>Bacteria</taxon>
        <taxon>Pseudomonadati</taxon>
        <taxon>Pseudomonadota</taxon>
        <taxon>Gammaproteobacteria</taxon>
        <taxon>Pseudomonadales</taxon>
        <taxon>Pseudomonadaceae</taxon>
        <taxon>Pseudomonas</taxon>
    </lineage>
</organism>
<evidence type="ECO:0000256" key="2">
    <source>
        <dbReference type="ARBA" id="ARBA00004236"/>
    </source>
</evidence>
<name>A0A7Y7Z689_PSEPU</name>
<keyword evidence="3" id="KW-1003">Cell membrane</keyword>
<dbReference type="GO" id="GO:0006417">
    <property type="term" value="P:regulation of translation"/>
    <property type="evidence" value="ECO:0007669"/>
    <property type="project" value="TreeGrafter"/>
</dbReference>
<dbReference type="InterPro" id="IPR018764">
    <property type="entry name" value="RskA_C"/>
</dbReference>
<keyword evidence="4 10" id="KW-0812">Transmembrane</keyword>
<feature type="transmembrane region" description="Helical" evidence="10">
    <location>
        <begin position="103"/>
        <end position="125"/>
    </location>
</feature>
<dbReference type="PANTHER" id="PTHR37461:SF1">
    <property type="entry name" value="ANTI-SIGMA-K FACTOR RSKA"/>
    <property type="match status" value="1"/>
</dbReference>
<comment type="caution">
    <text evidence="12">The sequence shown here is derived from an EMBL/GenBank/DDBJ whole genome shotgun (WGS) entry which is preliminary data.</text>
</comment>
<gene>
    <name evidence="12" type="ORF">HX798_01940</name>
</gene>
<dbReference type="GO" id="GO:0016989">
    <property type="term" value="F:sigma factor antagonist activity"/>
    <property type="evidence" value="ECO:0007669"/>
    <property type="project" value="TreeGrafter"/>
</dbReference>
<feature type="region of interest" description="Disordered" evidence="9">
    <location>
        <begin position="75"/>
        <end position="94"/>
    </location>
</feature>
<dbReference type="Proteomes" id="UP000542695">
    <property type="component" value="Unassembled WGS sequence"/>
</dbReference>
<accession>A0A7Y7Z689</accession>
<evidence type="ECO:0000256" key="8">
    <source>
        <dbReference type="ARBA" id="ARBA00030803"/>
    </source>
</evidence>
<sequence>MKKPLGETAEALDELAGEYVLGTLSAEQHEAVRQRLTGDQQLRGAVDAWEQRLLALNALAEPLPPSPRLWGRISRSVDAQSQSQSQPQRKAASAQPRRWWHRLVLWQGLAGAGLVASLLLAFTLLTAKAPEPSYLVVLVAPADSAPGWVVQASDARSIQLIPLGQFAVPSDKVLQFWTKGEQWQAPLSLGLVKPGEQYRVPAHDLPPLEPNQLFELTLERAGGSPTGRPTGPVQFIGRAVKVL</sequence>
<dbReference type="Pfam" id="PF10099">
    <property type="entry name" value="RskA_C"/>
    <property type="match status" value="1"/>
</dbReference>
<dbReference type="RefSeq" id="WP_161872114.1">
    <property type="nucleotide sequence ID" value="NZ_JACARV010000005.1"/>
</dbReference>
<evidence type="ECO:0000256" key="4">
    <source>
        <dbReference type="ARBA" id="ARBA00022692"/>
    </source>
</evidence>
<dbReference type="Gene3D" id="1.10.10.1320">
    <property type="entry name" value="Anti-sigma factor, zinc-finger domain"/>
    <property type="match status" value="1"/>
</dbReference>
<dbReference type="GO" id="GO:0005886">
    <property type="term" value="C:plasma membrane"/>
    <property type="evidence" value="ECO:0007669"/>
    <property type="project" value="UniProtKB-SubCell"/>
</dbReference>
<evidence type="ECO:0000256" key="6">
    <source>
        <dbReference type="ARBA" id="ARBA00023136"/>
    </source>
</evidence>
<evidence type="ECO:0000256" key="5">
    <source>
        <dbReference type="ARBA" id="ARBA00022989"/>
    </source>
</evidence>
<evidence type="ECO:0000313" key="12">
    <source>
        <dbReference type="EMBL" id="NWC79046.1"/>
    </source>
</evidence>
<evidence type="ECO:0000256" key="7">
    <source>
        <dbReference type="ARBA" id="ARBA00029829"/>
    </source>
</evidence>
<evidence type="ECO:0000313" key="13">
    <source>
        <dbReference type="Proteomes" id="UP000542695"/>
    </source>
</evidence>
<keyword evidence="6 10" id="KW-0472">Membrane</keyword>
<protein>
    <recommendedName>
        <fullName evidence="8">Regulator of SigK</fullName>
    </recommendedName>
    <alternativeName>
        <fullName evidence="7">Sigma-K anti-sigma factor RskA</fullName>
    </alternativeName>
</protein>
<evidence type="ECO:0000256" key="3">
    <source>
        <dbReference type="ARBA" id="ARBA00022475"/>
    </source>
</evidence>
<evidence type="ECO:0000256" key="9">
    <source>
        <dbReference type="SAM" id="MobiDB-lite"/>
    </source>
</evidence>
<comment type="subcellular location">
    <subcellularLocation>
        <location evidence="2">Cell membrane</location>
    </subcellularLocation>
    <subcellularLocation>
        <location evidence="1">Membrane</location>
        <topology evidence="1">Single-pass membrane protein</topology>
    </subcellularLocation>
</comment>
<evidence type="ECO:0000256" key="10">
    <source>
        <dbReference type="SAM" id="Phobius"/>
    </source>
</evidence>
<proteinExistence type="predicted"/>
<reference evidence="12 13" key="1">
    <citation type="submission" date="2020-04" db="EMBL/GenBank/DDBJ databases">
        <title>Molecular characterization of pseudomonads from Agaricus bisporus reveal novel blotch 2 pathogens in Western Europe.</title>
        <authorList>
            <person name="Taparia T."/>
            <person name="Krijger M."/>
            <person name="Haynes E."/>
            <person name="Elpinstone J.G."/>
            <person name="Noble R."/>
            <person name="Van Der Wolf J."/>
        </authorList>
    </citation>
    <scope>NUCLEOTIDE SEQUENCE [LARGE SCALE GENOMIC DNA]</scope>
    <source>
        <strain evidence="12 13">P7765</strain>
    </source>
</reference>
<dbReference type="PANTHER" id="PTHR37461">
    <property type="entry name" value="ANTI-SIGMA-K FACTOR RSKA"/>
    <property type="match status" value="1"/>
</dbReference>
<evidence type="ECO:0000256" key="1">
    <source>
        <dbReference type="ARBA" id="ARBA00004167"/>
    </source>
</evidence>
<dbReference type="InterPro" id="IPR041916">
    <property type="entry name" value="Anti_sigma_zinc_sf"/>
</dbReference>
<dbReference type="AlphaFoldDB" id="A0A7Y7Z689"/>
<evidence type="ECO:0000259" key="11">
    <source>
        <dbReference type="Pfam" id="PF10099"/>
    </source>
</evidence>